<dbReference type="AlphaFoldDB" id="A0AA43GS60"/>
<comment type="caution">
    <text evidence="1">The sequence shown here is derived from an EMBL/GenBank/DDBJ whole genome shotgun (WGS) entry which is preliminary data.</text>
</comment>
<reference evidence="1 2" key="1">
    <citation type="journal article" date="2023" name="J. Phycol.">
        <title>Chrysosporum ovalisporum is synonymous with the true-branching cyanobacterium Umezakia natans (Nostocales/Aphanizomenonaceae).</title>
        <authorList>
            <person name="McGregor G.B."/>
            <person name="Sendall B.C."/>
            <person name="Niiyama Y."/>
            <person name="Tuji A."/>
            <person name="Willis A."/>
        </authorList>
    </citation>
    <scope>NUCLEOTIDE SEQUENCE [LARGE SCALE GENOMIC DNA]</scope>
    <source>
        <strain evidence="1 2">ANA360D</strain>
    </source>
</reference>
<keyword evidence="2" id="KW-1185">Reference proteome</keyword>
<accession>A0AA43GS60</accession>
<name>A0AA43GS60_9CYAN</name>
<dbReference type="EMBL" id="JANQDH010000058">
    <property type="protein sequence ID" value="MDH6060654.1"/>
    <property type="molecule type" value="Genomic_DNA"/>
</dbReference>
<evidence type="ECO:0000313" key="2">
    <source>
        <dbReference type="Proteomes" id="UP001159387"/>
    </source>
</evidence>
<sequence length="241" mass="28084">MSGSFYFLDNDIILKLVTFNLFDNTLISFSIDTNQVKILDTFKYKFGNPIKRNRGKQVINVSQENIEKALQITKDFITISDTNFDFDMDREIFTKLWDYFTKLNNASETSKNINKNKDKGEAILISHICYLSQQGHRNNYLLTSDKNCLRALNNSGFTDLIEHLNGKVWCLEQLILKYIEEFGFDIIQPKIYPVRDCDMNIKMIFGYSIQELEGAVKESLEKEIAGLRQDTCNLLYPYPNF</sequence>
<dbReference type="Proteomes" id="UP001159387">
    <property type="component" value="Unassembled WGS sequence"/>
</dbReference>
<protein>
    <submittedName>
        <fullName evidence="1">Uncharacterized protein</fullName>
    </submittedName>
</protein>
<dbReference type="RefSeq" id="WP_280654645.1">
    <property type="nucleotide sequence ID" value="NZ_JANQDH010000058.1"/>
</dbReference>
<gene>
    <name evidence="1" type="ORF">NWP17_09415</name>
</gene>
<organism evidence="1 2">
    <name type="scientific">Chrysosporum bergii ANA360D</name>
    <dbReference type="NCBI Taxonomy" id="617107"/>
    <lineage>
        <taxon>Bacteria</taxon>
        <taxon>Bacillati</taxon>
        <taxon>Cyanobacteriota</taxon>
        <taxon>Cyanophyceae</taxon>
        <taxon>Nostocales</taxon>
        <taxon>Nodulariaceae</taxon>
        <taxon>Chrysosporum</taxon>
    </lineage>
</organism>
<proteinExistence type="predicted"/>
<evidence type="ECO:0000313" key="1">
    <source>
        <dbReference type="EMBL" id="MDH6060654.1"/>
    </source>
</evidence>